<name>A0A327ZM99_9ACTN</name>
<feature type="transmembrane region" description="Helical" evidence="1">
    <location>
        <begin position="83"/>
        <end position="103"/>
    </location>
</feature>
<dbReference type="Proteomes" id="UP000249341">
    <property type="component" value="Unassembled WGS sequence"/>
</dbReference>
<gene>
    <name evidence="2" type="ORF">B0I29_104279</name>
</gene>
<comment type="caution">
    <text evidence="2">The sequence shown here is derived from an EMBL/GenBank/DDBJ whole genome shotgun (WGS) entry which is preliminary data.</text>
</comment>
<accession>A0A327ZM99</accession>
<evidence type="ECO:0000313" key="3">
    <source>
        <dbReference type="Proteomes" id="UP000249341"/>
    </source>
</evidence>
<reference evidence="2 3" key="1">
    <citation type="submission" date="2018-06" db="EMBL/GenBank/DDBJ databases">
        <title>Genomic Encyclopedia of Type Strains, Phase III (KMG-III): the genomes of soil and plant-associated and newly described type strains.</title>
        <authorList>
            <person name="Whitman W."/>
        </authorList>
    </citation>
    <scope>NUCLEOTIDE SEQUENCE [LARGE SCALE GENOMIC DNA]</scope>
    <source>
        <strain evidence="2 3">CGMCC 4.7090</strain>
    </source>
</reference>
<sequence>MTRTHRRLAEVRDLGENLHSDYYETVYILDQLEQQTADLLMAATQIQELAAETAEDIRQASFGNRREACTHCDGTIYVDRDEFGPLFFCIGCAGAGWAAAYFAGGAR</sequence>
<dbReference type="AlphaFoldDB" id="A0A327ZM99"/>
<organism evidence="2 3">
    <name type="scientific">Actinoplanes lutulentus</name>
    <dbReference type="NCBI Taxonomy" id="1287878"/>
    <lineage>
        <taxon>Bacteria</taxon>
        <taxon>Bacillati</taxon>
        <taxon>Actinomycetota</taxon>
        <taxon>Actinomycetes</taxon>
        <taxon>Micromonosporales</taxon>
        <taxon>Micromonosporaceae</taxon>
        <taxon>Actinoplanes</taxon>
    </lineage>
</organism>
<keyword evidence="3" id="KW-1185">Reference proteome</keyword>
<protein>
    <submittedName>
        <fullName evidence="2">Uncharacterized protein</fullName>
    </submittedName>
</protein>
<dbReference type="RefSeq" id="WP_111648943.1">
    <property type="nucleotide sequence ID" value="NZ_JACHWI010000001.1"/>
</dbReference>
<evidence type="ECO:0000313" key="2">
    <source>
        <dbReference type="EMBL" id="RAK39741.1"/>
    </source>
</evidence>
<keyword evidence="1" id="KW-0472">Membrane</keyword>
<dbReference type="EMBL" id="QLMJ01000004">
    <property type="protein sequence ID" value="RAK39741.1"/>
    <property type="molecule type" value="Genomic_DNA"/>
</dbReference>
<evidence type="ECO:0000256" key="1">
    <source>
        <dbReference type="SAM" id="Phobius"/>
    </source>
</evidence>
<proteinExistence type="predicted"/>
<keyword evidence="1" id="KW-0812">Transmembrane</keyword>
<keyword evidence="1" id="KW-1133">Transmembrane helix</keyword>